<feature type="compositionally biased region" description="Polar residues" evidence="1">
    <location>
        <begin position="17"/>
        <end position="26"/>
    </location>
</feature>
<reference evidence="2 3" key="1">
    <citation type="submission" date="2014-03" db="EMBL/GenBank/DDBJ databases">
        <title>Draft genome of the hookworm Oesophagostomum dentatum.</title>
        <authorList>
            <person name="Mitreva M."/>
        </authorList>
    </citation>
    <scope>NUCLEOTIDE SEQUENCE [LARGE SCALE GENOMIC DNA]</scope>
    <source>
        <strain evidence="2 3">OD-Hann</strain>
    </source>
</reference>
<evidence type="ECO:0000313" key="3">
    <source>
        <dbReference type="Proteomes" id="UP000053660"/>
    </source>
</evidence>
<name>A0A0B1T886_OESDE</name>
<protein>
    <submittedName>
        <fullName evidence="2">Uncharacterized protein</fullName>
    </submittedName>
</protein>
<feature type="region of interest" description="Disordered" evidence="1">
    <location>
        <begin position="1"/>
        <end position="30"/>
    </location>
</feature>
<evidence type="ECO:0000256" key="1">
    <source>
        <dbReference type="SAM" id="MobiDB-lite"/>
    </source>
</evidence>
<organism evidence="2 3">
    <name type="scientific">Oesophagostomum dentatum</name>
    <name type="common">Nodular worm</name>
    <dbReference type="NCBI Taxonomy" id="61180"/>
    <lineage>
        <taxon>Eukaryota</taxon>
        <taxon>Metazoa</taxon>
        <taxon>Ecdysozoa</taxon>
        <taxon>Nematoda</taxon>
        <taxon>Chromadorea</taxon>
        <taxon>Rhabditida</taxon>
        <taxon>Rhabditina</taxon>
        <taxon>Rhabditomorpha</taxon>
        <taxon>Strongyloidea</taxon>
        <taxon>Strongylidae</taxon>
        <taxon>Oesophagostomum</taxon>
    </lineage>
</organism>
<proteinExistence type="predicted"/>
<sequence>MERGAELLRCHRRRQTAENTENNRSRPGSDWVGFSWRNTDCLKKAAYEHSQKVQPLLGARHSGTAITSRRGSDPRENSCCSSVQYTTRVIVCHNQTLC</sequence>
<dbReference type="EMBL" id="KN551953">
    <property type="protein sequence ID" value="KHJ91570.1"/>
    <property type="molecule type" value="Genomic_DNA"/>
</dbReference>
<keyword evidence="3" id="KW-1185">Reference proteome</keyword>
<dbReference type="AlphaFoldDB" id="A0A0B1T886"/>
<gene>
    <name evidence="2" type="ORF">OESDEN_08564</name>
</gene>
<evidence type="ECO:0000313" key="2">
    <source>
        <dbReference type="EMBL" id="KHJ91570.1"/>
    </source>
</evidence>
<dbReference type="Proteomes" id="UP000053660">
    <property type="component" value="Unassembled WGS sequence"/>
</dbReference>
<accession>A0A0B1T886</accession>